<dbReference type="Gene3D" id="3.40.50.1820">
    <property type="entry name" value="alpha/beta hydrolase"/>
    <property type="match status" value="1"/>
</dbReference>
<gene>
    <name evidence="2" type="ORF">FA09DRAFT_336642</name>
</gene>
<reference evidence="2 3" key="1">
    <citation type="journal article" date="2018" name="Mol. Biol. Evol.">
        <title>Broad Genomic Sampling Reveals a Smut Pathogenic Ancestry of the Fungal Clade Ustilaginomycotina.</title>
        <authorList>
            <person name="Kijpornyongpan T."/>
            <person name="Mondo S.J."/>
            <person name="Barry K."/>
            <person name="Sandor L."/>
            <person name="Lee J."/>
            <person name="Lipzen A."/>
            <person name="Pangilinan J."/>
            <person name="LaButti K."/>
            <person name="Hainaut M."/>
            <person name="Henrissat B."/>
            <person name="Grigoriev I.V."/>
            <person name="Spatafora J.W."/>
            <person name="Aime M.C."/>
        </authorList>
    </citation>
    <scope>NUCLEOTIDE SEQUENCE [LARGE SCALE GENOMIC DNA]</scope>
    <source>
        <strain evidence="2 3">MCA 4186</strain>
    </source>
</reference>
<organism evidence="2 3">
    <name type="scientific">Tilletiopsis washingtonensis</name>
    <dbReference type="NCBI Taxonomy" id="58919"/>
    <lineage>
        <taxon>Eukaryota</taxon>
        <taxon>Fungi</taxon>
        <taxon>Dikarya</taxon>
        <taxon>Basidiomycota</taxon>
        <taxon>Ustilaginomycotina</taxon>
        <taxon>Exobasidiomycetes</taxon>
        <taxon>Entylomatales</taxon>
        <taxon>Entylomatales incertae sedis</taxon>
        <taxon>Tilletiopsis</taxon>
    </lineage>
</organism>
<proteinExistence type="predicted"/>
<keyword evidence="3" id="KW-1185">Reference proteome</keyword>
<dbReference type="STRING" id="58919.A0A316ZHV8"/>
<accession>A0A316ZHV8</accession>
<dbReference type="OrthoDB" id="17560at2759"/>
<name>A0A316ZHV8_9BASI</name>
<dbReference type="SUPFAM" id="SSF53474">
    <property type="entry name" value="alpha/beta-Hydrolases"/>
    <property type="match status" value="1"/>
</dbReference>
<protein>
    <submittedName>
        <fullName evidence="2">Alpha/beta-hydrolase</fullName>
    </submittedName>
</protein>
<dbReference type="PANTHER" id="PTHR17630:SF44">
    <property type="entry name" value="PROTEIN AIM2"/>
    <property type="match status" value="1"/>
</dbReference>
<dbReference type="EMBL" id="KZ819285">
    <property type="protein sequence ID" value="PWO00513.1"/>
    <property type="molecule type" value="Genomic_DNA"/>
</dbReference>
<dbReference type="RefSeq" id="XP_025600791.1">
    <property type="nucleotide sequence ID" value="XM_025743908.1"/>
</dbReference>
<keyword evidence="2" id="KW-0378">Hydrolase</keyword>
<dbReference type="Proteomes" id="UP000245946">
    <property type="component" value="Unassembled WGS sequence"/>
</dbReference>
<sequence>MSFCSGCIDLKEIPGSPSGKTEKIAGLDAYVAPGSKKGTILIAPDIYGLGITNPKIVADKFAEQSGFTVWAVDYFKGDPINPKDFVLPSKASEGPPSEEAMGKNFGNFQEWMGKGHGFDETFALIKPVIAEAKKNGPVGIVGYCYGGKTAVMAAKEKLIDAFVLYHPSMVEADEAAQITVPVLINAAELDPLFGGEAKDTWFKTLKEKNLLDEASTTYPNTVHGFGARPDVNDEKVNESWKKSIAATTAFFGRVFA</sequence>
<feature type="domain" description="Dienelactone hydrolase" evidence="1">
    <location>
        <begin position="30"/>
        <end position="254"/>
    </location>
</feature>
<evidence type="ECO:0000313" key="3">
    <source>
        <dbReference type="Proteomes" id="UP000245946"/>
    </source>
</evidence>
<dbReference type="GeneID" id="37271452"/>
<evidence type="ECO:0000313" key="2">
    <source>
        <dbReference type="EMBL" id="PWO00513.1"/>
    </source>
</evidence>
<dbReference type="Pfam" id="PF01738">
    <property type="entry name" value="DLH"/>
    <property type="match status" value="1"/>
</dbReference>
<evidence type="ECO:0000259" key="1">
    <source>
        <dbReference type="Pfam" id="PF01738"/>
    </source>
</evidence>
<dbReference type="InterPro" id="IPR029058">
    <property type="entry name" value="AB_hydrolase_fold"/>
</dbReference>
<dbReference type="PANTHER" id="PTHR17630">
    <property type="entry name" value="DIENELACTONE HYDROLASE"/>
    <property type="match status" value="1"/>
</dbReference>
<dbReference type="AlphaFoldDB" id="A0A316ZHV8"/>
<dbReference type="InterPro" id="IPR002925">
    <property type="entry name" value="Dienelactn_hydro"/>
</dbReference>
<dbReference type="GO" id="GO:0016787">
    <property type="term" value="F:hydrolase activity"/>
    <property type="evidence" value="ECO:0007669"/>
    <property type="project" value="UniProtKB-KW"/>
</dbReference>